<keyword evidence="1" id="KW-0472">Membrane</keyword>
<evidence type="ECO:0000313" key="3">
    <source>
        <dbReference type="Proteomes" id="UP000252585"/>
    </source>
</evidence>
<protein>
    <submittedName>
        <fullName evidence="2">Uncharacterized protein</fullName>
    </submittedName>
</protein>
<reference evidence="2 3" key="1">
    <citation type="submission" date="2018-07" db="EMBL/GenBank/DDBJ databases">
        <title>Genomic Encyclopedia of Type Strains, Phase IV (KMG-IV): sequencing the most valuable type-strain genomes for metagenomic binning, comparative biology and taxonomic classification.</title>
        <authorList>
            <person name="Goeker M."/>
        </authorList>
    </citation>
    <scope>NUCLEOTIDE SEQUENCE [LARGE SCALE GENOMIC DNA]</scope>
    <source>
        <strain evidence="2 3">DSM 27696</strain>
    </source>
</reference>
<proteinExistence type="predicted"/>
<dbReference type="AlphaFoldDB" id="A0A368XP61"/>
<dbReference type="OrthoDB" id="2428268at2"/>
<organism evidence="2 3">
    <name type="scientific">Saliterribacillus persicus</name>
    <dbReference type="NCBI Taxonomy" id="930114"/>
    <lineage>
        <taxon>Bacteria</taxon>
        <taxon>Bacillati</taxon>
        <taxon>Bacillota</taxon>
        <taxon>Bacilli</taxon>
        <taxon>Bacillales</taxon>
        <taxon>Bacillaceae</taxon>
        <taxon>Saliterribacillus</taxon>
    </lineage>
</organism>
<feature type="transmembrane region" description="Helical" evidence="1">
    <location>
        <begin position="37"/>
        <end position="54"/>
    </location>
</feature>
<dbReference type="RefSeq" id="WP_114353005.1">
    <property type="nucleotide sequence ID" value="NZ_QPJJ01000007.1"/>
</dbReference>
<keyword evidence="1" id="KW-0812">Transmembrane</keyword>
<dbReference type="Proteomes" id="UP000252585">
    <property type="component" value="Unassembled WGS sequence"/>
</dbReference>
<sequence>MRTILELLRIIFIFTILGAVSSSILLNIYRISPVAEAYAWIGFIAIFLLMFATYRNRWQFSGWYKGKEREKLPKSVSTILTVSSIILIFTPFILDFFLA</sequence>
<gene>
    <name evidence="2" type="ORF">DFR57_107180</name>
</gene>
<dbReference type="EMBL" id="QPJJ01000007">
    <property type="protein sequence ID" value="RCW69790.1"/>
    <property type="molecule type" value="Genomic_DNA"/>
</dbReference>
<feature type="transmembrane region" description="Helical" evidence="1">
    <location>
        <begin position="75"/>
        <end position="94"/>
    </location>
</feature>
<accession>A0A368XP61</accession>
<evidence type="ECO:0000313" key="2">
    <source>
        <dbReference type="EMBL" id="RCW69790.1"/>
    </source>
</evidence>
<feature type="transmembrane region" description="Helical" evidence="1">
    <location>
        <begin position="7"/>
        <end position="31"/>
    </location>
</feature>
<comment type="caution">
    <text evidence="2">The sequence shown here is derived from an EMBL/GenBank/DDBJ whole genome shotgun (WGS) entry which is preliminary data.</text>
</comment>
<name>A0A368XP61_9BACI</name>
<evidence type="ECO:0000256" key="1">
    <source>
        <dbReference type="SAM" id="Phobius"/>
    </source>
</evidence>
<keyword evidence="1" id="KW-1133">Transmembrane helix</keyword>
<keyword evidence="3" id="KW-1185">Reference proteome</keyword>